<dbReference type="EMBL" id="LR022903">
    <property type="protein sequence ID" value="SVE92522.1"/>
    <property type="molecule type" value="mRNA"/>
</dbReference>
<feature type="compositionally biased region" description="Low complexity" evidence="1">
    <location>
        <begin position="345"/>
        <end position="362"/>
    </location>
</feature>
<proteinExistence type="evidence at transcript level"/>
<dbReference type="PANTHER" id="PTHR15276:SF0">
    <property type="entry name" value="COILED-COIL DOMAIN-CONTAINING PROTEIN 6"/>
    <property type="match status" value="1"/>
</dbReference>
<protein>
    <submittedName>
        <fullName evidence="2">EOG090X09V8</fullName>
    </submittedName>
</protein>
<reference evidence="2" key="1">
    <citation type="submission" date="2018-08" db="EMBL/GenBank/DDBJ databases">
        <authorList>
            <person name="Cornetti L."/>
        </authorList>
    </citation>
    <scope>NUCLEOTIDE SEQUENCE</scope>
    <source>
        <strain evidence="2">CH-H-2</strain>
    </source>
</reference>
<dbReference type="Pfam" id="PF09755">
    <property type="entry name" value="DUF2046"/>
    <property type="match status" value="1"/>
</dbReference>
<name>A0A4Y7NHA9_9CRUS</name>
<evidence type="ECO:0000256" key="1">
    <source>
        <dbReference type="SAM" id="MobiDB-lite"/>
    </source>
</evidence>
<feature type="compositionally biased region" description="Polar residues" evidence="1">
    <location>
        <begin position="331"/>
        <end position="340"/>
    </location>
</feature>
<sequence>MADSASESDCSVDGGPIMMPPSPVSREQLHKRIESLQQQNRVLKVELETYKIRVKQLQEENRSLRQASVNIQARAEQEEEFISNTLLKKIQALKKEKETLALNYEQEEECLTNDLSRKLNQLRQEKVQLEQTLEQEQECLVNKLMRKIEKLEAETHAKQNNLEQLRREKVELENTLEQEQEALVNKLWKRMDKLETEKRNLQIKLDQPVSAPASPRDANNGDGAPTNSTPEQLTSHIQWLRNEVSRLKHQLTLSLQEQQEKMAHYVQEEKHIREENLRLQRRLQMEMERREALCRHLSESESSLEMEEERHYNELTGYGHERFVKPAVPPVQTTSSQNPASPAASFSHPRSSSGTSSPMDTSSARIVDIDIHSETSNDIDSLNVGQQEEAIIKKLPANDPDKCSASIPSSRDDDGGSLTNLDCASSKMSHPSRTLYYPSLEKCVTLESDLQAWIWNRGLIENDA</sequence>
<feature type="region of interest" description="Disordered" evidence="1">
    <location>
        <begin position="329"/>
        <end position="362"/>
    </location>
</feature>
<dbReference type="InterPro" id="IPR019152">
    <property type="entry name" value="DUF2046"/>
</dbReference>
<feature type="region of interest" description="Disordered" evidence="1">
    <location>
        <begin position="1"/>
        <end position="28"/>
    </location>
</feature>
<feature type="region of interest" description="Disordered" evidence="1">
    <location>
        <begin position="395"/>
        <end position="416"/>
    </location>
</feature>
<evidence type="ECO:0000313" key="2">
    <source>
        <dbReference type="EMBL" id="SVE92522.1"/>
    </source>
</evidence>
<organism evidence="2">
    <name type="scientific">Megafenestra aurita</name>
    <dbReference type="NCBI Taxonomy" id="2291010"/>
    <lineage>
        <taxon>Eukaryota</taxon>
        <taxon>Metazoa</taxon>
        <taxon>Ecdysozoa</taxon>
        <taxon>Arthropoda</taxon>
        <taxon>Crustacea</taxon>
        <taxon>Branchiopoda</taxon>
        <taxon>Diplostraca</taxon>
        <taxon>Cladocera</taxon>
        <taxon>Anomopoda</taxon>
        <taxon>Daphniidae</taxon>
        <taxon>Megafenestra</taxon>
    </lineage>
</organism>
<dbReference type="AlphaFoldDB" id="A0A4Y7NHA9"/>
<feature type="region of interest" description="Disordered" evidence="1">
    <location>
        <begin position="199"/>
        <end position="232"/>
    </location>
</feature>
<accession>A0A4Y7NHA9</accession>
<gene>
    <name evidence="2" type="primary">EOG090X09V8</name>
</gene>
<dbReference type="PANTHER" id="PTHR15276">
    <property type="entry name" value="H4 D10S170 PROTEIN-RELATED"/>
    <property type="match status" value="1"/>
</dbReference>